<feature type="domain" description="DNAJC9 HTH" evidence="2">
    <location>
        <begin position="26"/>
        <end position="80"/>
    </location>
</feature>
<reference evidence="3" key="1">
    <citation type="submission" date="2023-08" db="EMBL/GenBank/DDBJ databases">
        <authorList>
            <person name="Chen Y."/>
            <person name="Shah S."/>
            <person name="Dougan E. K."/>
            <person name="Thang M."/>
            <person name="Chan C."/>
        </authorList>
    </citation>
    <scope>NUCLEOTIDE SEQUENCE</scope>
</reference>
<dbReference type="EMBL" id="CAUJNA010001013">
    <property type="protein sequence ID" value="CAJ1383409.1"/>
    <property type="molecule type" value="Genomic_DNA"/>
</dbReference>
<dbReference type="AlphaFoldDB" id="A0AA36I9F2"/>
<dbReference type="InterPro" id="IPR052594">
    <property type="entry name" value="J_domain-containing_protein"/>
</dbReference>
<feature type="region of interest" description="Disordered" evidence="1">
    <location>
        <begin position="92"/>
        <end position="124"/>
    </location>
</feature>
<dbReference type="InterPro" id="IPR056453">
    <property type="entry name" value="HTH_DNAJC9"/>
</dbReference>
<dbReference type="PANTHER" id="PTHR44144:SF1">
    <property type="entry name" value="DNAJ HOMOLOG SUBFAMILY C MEMBER 9"/>
    <property type="match status" value="1"/>
</dbReference>
<evidence type="ECO:0000259" key="2">
    <source>
        <dbReference type="Pfam" id="PF23302"/>
    </source>
</evidence>
<name>A0AA36I9F2_9DINO</name>
<evidence type="ECO:0000313" key="4">
    <source>
        <dbReference type="Proteomes" id="UP001178507"/>
    </source>
</evidence>
<dbReference type="Proteomes" id="UP001178507">
    <property type="component" value="Unassembled WGS sequence"/>
</dbReference>
<keyword evidence="4" id="KW-1185">Reference proteome</keyword>
<sequence>MDWRPYFAKLFKPVTKQRLDDFTRQYVGSDEERQDVLGAYVDGNGDLGYIIDNVMLATEEDAARFEELVRSGISAGEVQLLPGLALSACGSAQAKKRQRKASREAKQASKIQKGMRKTRDAGDLAAAIQGRMQARSGDFLAQLEERYSGSSKPKRMKRPAAS</sequence>
<organism evidence="3 4">
    <name type="scientific">Effrenium voratum</name>
    <dbReference type="NCBI Taxonomy" id="2562239"/>
    <lineage>
        <taxon>Eukaryota</taxon>
        <taxon>Sar</taxon>
        <taxon>Alveolata</taxon>
        <taxon>Dinophyceae</taxon>
        <taxon>Suessiales</taxon>
        <taxon>Symbiodiniaceae</taxon>
        <taxon>Effrenium</taxon>
    </lineage>
</organism>
<dbReference type="GO" id="GO:0031072">
    <property type="term" value="F:heat shock protein binding"/>
    <property type="evidence" value="ECO:0007669"/>
    <property type="project" value="TreeGrafter"/>
</dbReference>
<comment type="caution">
    <text evidence="3">The sequence shown here is derived from an EMBL/GenBank/DDBJ whole genome shotgun (WGS) entry which is preliminary data.</text>
</comment>
<dbReference type="GO" id="GO:0005737">
    <property type="term" value="C:cytoplasm"/>
    <property type="evidence" value="ECO:0007669"/>
    <property type="project" value="TreeGrafter"/>
</dbReference>
<dbReference type="Pfam" id="PF23302">
    <property type="entry name" value="HTH_DNAJC9"/>
    <property type="match status" value="1"/>
</dbReference>
<gene>
    <name evidence="3" type="ORF">EVOR1521_LOCUS10534</name>
</gene>
<dbReference type="GO" id="GO:0005634">
    <property type="term" value="C:nucleus"/>
    <property type="evidence" value="ECO:0007669"/>
    <property type="project" value="TreeGrafter"/>
</dbReference>
<protein>
    <recommendedName>
        <fullName evidence="2">DNAJC9 HTH domain-containing protein</fullName>
    </recommendedName>
</protein>
<evidence type="ECO:0000313" key="3">
    <source>
        <dbReference type="EMBL" id="CAJ1383409.1"/>
    </source>
</evidence>
<proteinExistence type="predicted"/>
<accession>A0AA36I9F2</accession>
<evidence type="ECO:0000256" key="1">
    <source>
        <dbReference type="SAM" id="MobiDB-lite"/>
    </source>
</evidence>
<dbReference type="PANTHER" id="PTHR44144">
    <property type="entry name" value="DNAJ HOMOLOG SUBFAMILY C MEMBER 9"/>
    <property type="match status" value="1"/>
</dbReference>